<organism evidence="2 3">
    <name type="scientific">Cuscuta australis</name>
    <dbReference type="NCBI Taxonomy" id="267555"/>
    <lineage>
        <taxon>Eukaryota</taxon>
        <taxon>Viridiplantae</taxon>
        <taxon>Streptophyta</taxon>
        <taxon>Embryophyta</taxon>
        <taxon>Tracheophyta</taxon>
        <taxon>Spermatophyta</taxon>
        <taxon>Magnoliopsida</taxon>
        <taxon>eudicotyledons</taxon>
        <taxon>Gunneridae</taxon>
        <taxon>Pentapetalae</taxon>
        <taxon>asterids</taxon>
        <taxon>lamiids</taxon>
        <taxon>Solanales</taxon>
        <taxon>Convolvulaceae</taxon>
        <taxon>Cuscuteae</taxon>
        <taxon>Cuscuta</taxon>
        <taxon>Cuscuta subgen. Grammica</taxon>
        <taxon>Cuscuta sect. Cleistogrammica</taxon>
    </lineage>
</organism>
<comment type="caution">
    <text evidence="2">The sequence shown here is derived from an EMBL/GenBank/DDBJ whole genome shotgun (WGS) entry which is preliminary data.</text>
</comment>
<gene>
    <name evidence="2" type="ORF">DM860_012898</name>
</gene>
<proteinExistence type="predicted"/>
<accession>A0A328DUP9</accession>
<evidence type="ECO:0000313" key="3">
    <source>
        <dbReference type="Proteomes" id="UP000249390"/>
    </source>
</evidence>
<dbReference type="AlphaFoldDB" id="A0A328DUP9"/>
<keyword evidence="3" id="KW-1185">Reference proteome</keyword>
<dbReference type="InterPro" id="IPR029058">
    <property type="entry name" value="AB_hydrolase_fold"/>
</dbReference>
<name>A0A328DUP9_9ASTE</name>
<dbReference type="Proteomes" id="UP000249390">
    <property type="component" value="Unassembled WGS sequence"/>
</dbReference>
<dbReference type="Pfam" id="PF00561">
    <property type="entry name" value="Abhydrolase_1"/>
    <property type="match status" value="1"/>
</dbReference>
<dbReference type="SUPFAM" id="SSF53474">
    <property type="entry name" value="alpha/beta-Hydrolases"/>
    <property type="match status" value="1"/>
</dbReference>
<dbReference type="PRINTS" id="PR00111">
    <property type="entry name" value="ABHYDROLASE"/>
</dbReference>
<dbReference type="PANTHER" id="PTHR43139">
    <property type="entry name" value="SI:DKEY-122A22.2"/>
    <property type="match status" value="1"/>
</dbReference>
<dbReference type="PANTHER" id="PTHR43139:SF7">
    <property type="entry name" value="ALPHA_BETA-HYDROLASES SUPERFAMILY PROTEIN"/>
    <property type="match status" value="1"/>
</dbReference>
<dbReference type="InterPro" id="IPR000073">
    <property type="entry name" value="AB_hydrolase_1"/>
</dbReference>
<dbReference type="EMBL" id="NQVE01000082">
    <property type="protein sequence ID" value="RAL49465.1"/>
    <property type="molecule type" value="Genomic_DNA"/>
</dbReference>
<protein>
    <recommendedName>
        <fullName evidence="1">AB hydrolase-1 domain-containing protein</fullName>
    </recommendedName>
</protein>
<evidence type="ECO:0000259" key="1">
    <source>
        <dbReference type="Pfam" id="PF00561"/>
    </source>
</evidence>
<evidence type="ECO:0000313" key="2">
    <source>
        <dbReference type="EMBL" id="RAL49465.1"/>
    </source>
</evidence>
<dbReference type="Gene3D" id="3.40.50.1820">
    <property type="entry name" value="alpha/beta hydrolase"/>
    <property type="match status" value="1"/>
</dbReference>
<sequence>MRYSRLLCSMRRTGLRETTGKAADSTNHGKIGRYLSFTAYRDWCYRYFFAFSGLRSVETDFGDGTKMHCWIPKARKESKPNLLLLHGFGANAMWQYGDVLRHFIPRFNVYVPDLLFFGGSSTTRPERTEEFQAACVKRLMEANGVERMSLVGISYGGFVGYSIAAQFPEAVERVVLCCAGVCLEEKDMEDGLFQVANLDEAADILLPQTPEKLRELMRFSFVKPVKVVPTYFLTDFIDVMCTDFVEEKRQLIHAILQGRQLSNLPKITQRTLIIWGEQDRIFPLELGYRLQRHIGETAEIVVIKNAGHAVNLEKTNEIVKHLKAFLFDSLSPSQ</sequence>
<reference evidence="2 3" key="1">
    <citation type="submission" date="2018-06" db="EMBL/GenBank/DDBJ databases">
        <title>The Genome of Cuscuta australis (Dodder) Provides Insight into the Evolution of Plant Parasitism.</title>
        <authorList>
            <person name="Liu H."/>
        </authorList>
    </citation>
    <scope>NUCLEOTIDE SEQUENCE [LARGE SCALE GENOMIC DNA]</scope>
    <source>
        <strain evidence="3">cv. Yunnan</strain>
        <tissue evidence="2">Vines</tissue>
    </source>
</reference>
<dbReference type="InterPro" id="IPR052370">
    <property type="entry name" value="Meta-cleavage_hydrolase"/>
</dbReference>
<feature type="domain" description="AB hydrolase-1" evidence="1">
    <location>
        <begin position="80"/>
        <end position="314"/>
    </location>
</feature>
<dbReference type="GO" id="GO:0016787">
    <property type="term" value="F:hydrolase activity"/>
    <property type="evidence" value="ECO:0007669"/>
    <property type="project" value="UniProtKB-ARBA"/>
</dbReference>